<evidence type="ECO:0000313" key="1">
    <source>
        <dbReference type="EMBL" id="ELK04984.1"/>
    </source>
</evidence>
<protein>
    <submittedName>
        <fullName evidence="1">Uncharacterized protein</fullName>
    </submittedName>
</protein>
<sequence length="90" mass="9954">MGSGNCLALSLNTLNSMFFSFSAKRGTGNNFLLTLTGRARSWEVLSGCHEEFSKVLESSSSHATMQSTDSHFRDLPLTFFLEVTLLQTSR</sequence>
<dbReference type="EMBL" id="KB031059">
    <property type="protein sequence ID" value="ELK04984.1"/>
    <property type="molecule type" value="Genomic_DNA"/>
</dbReference>
<reference evidence="2" key="1">
    <citation type="journal article" date="2013" name="Science">
        <title>Comparative analysis of bat genomes provides insight into the evolution of flight and immunity.</title>
        <authorList>
            <person name="Zhang G."/>
            <person name="Cowled C."/>
            <person name="Shi Z."/>
            <person name="Huang Z."/>
            <person name="Bishop-Lilly K.A."/>
            <person name="Fang X."/>
            <person name="Wynne J.W."/>
            <person name="Xiong Z."/>
            <person name="Baker M.L."/>
            <person name="Zhao W."/>
            <person name="Tachedjian M."/>
            <person name="Zhu Y."/>
            <person name="Zhou P."/>
            <person name="Jiang X."/>
            <person name="Ng J."/>
            <person name="Yang L."/>
            <person name="Wu L."/>
            <person name="Xiao J."/>
            <person name="Feng Y."/>
            <person name="Chen Y."/>
            <person name="Sun X."/>
            <person name="Zhang Y."/>
            <person name="Marsh G.A."/>
            <person name="Crameri G."/>
            <person name="Broder C.C."/>
            <person name="Frey K.G."/>
            <person name="Wang L.F."/>
            <person name="Wang J."/>
        </authorList>
    </citation>
    <scope>NUCLEOTIDE SEQUENCE [LARGE SCALE GENOMIC DNA]</scope>
</reference>
<dbReference type="AlphaFoldDB" id="L5JZX7"/>
<gene>
    <name evidence="1" type="ORF">PAL_GLEAN10014227</name>
</gene>
<evidence type="ECO:0000313" key="2">
    <source>
        <dbReference type="Proteomes" id="UP000010552"/>
    </source>
</evidence>
<organism evidence="1 2">
    <name type="scientific">Pteropus alecto</name>
    <name type="common">Black flying fox</name>
    <dbReference type="NCBI Taxonomy" id="9402"/>
    <lineage>
        <taxon>Eukaryota</taxon>
        <taxon>Metazoa</taxon>
        <taxon>Chordata</taxon>
        <taxon>Craniata</taxon>
        <taxon>Vertebrata</taxon>
        <taxon>Euteleostomi</taxon>
        <taxon>Mammalia</taxon>
        <taxon>Eutheria</taxon>
        <taxon>Laurasiatheria</taxon>
        <taxon>Chiroptera</taxon>
        <taxon>Yinpterochiroptera</taxon>
        <taxon>Pteropodoidea</taxon>
        <taxon>Pteropodidae</taxon>
        <taxon>Pteropodinae</taxon>
        <taxon>Pteropus</taxon>
    </lineage>
</organism>
<dbReference type="InParanoid" id="L5JZX7"/>
<name>L5JZX7_PTEAL</name>
<dbReference type="Proteomes" id="UP000010552">
    <property type="component" value="Unassembled WGS sequence"/>
</dbReference>
<keyword evidence="2" id="KW-1185">Reference proteome</keyword>
<proteinExistence type="predicted"/>
<accession>L5JZX7</accession>